<sequence>GINVLASQASQLRKLLCELPLLDDAFTPHHRWGDRTALGYCGLHSAKGQQITRELRALFRLVNGHRGAHRYHARRGSTLLFRERKPYEICRLHHAQQLSSTPGLPVCGSLYSLHFTRGHTAACIPSAVQGDGCHSGAQP</sequence>
<gene>
    <name evidence="1" type="ORF">AVDCRST_MAG81-4897</name>
</gene>
<feature type="non-terminal residue" evidence="1">
    <location>
        <position position="1"/>
    </location>
</feature>
<evidence type="ECO:0000313" key="1">
    <source>
        <dbReference type="EMBL" id="CAA9590014.1"/>
    </source>
</evidence>
<dbReference type="EMBL" id="CADCWO010000255">
    <property type="protein sequence ID" value="CAA9590014.1"/>
    <property type="molecule type" value="Genomic_DNA"/>
</dbReference>
<organism evidence="1">
    <name type="scientific">uncultured Synechococcales cyanobacterium</name>
    <dbReference type="NCBI Taxonomy" id="1936017"/>
    <lineage>
        <taxon>Bacteria</taxon>
        <taxon>Bacillati</taxon>
        <taxon>Cyanobacteriota</taxon>
        <taxon>Cyanophyceae</taxon>
        <taxon>Synechococcales</taxon>
        <taxon>environmental samples</taxon>
    </lineage>
</organism>
<feature type="non-terminal residue" evidence="1">
    <location>
        <position position="139"/>
    </location>
</feature>
<reference evidence="1" key="1">
    <citation type="submission" date="2020-02" db="EMBL/GenBank/DDBJ databases">
        <authorList>
            <person name="Meier V. D."/>
        </authorList>
    </citation>
    <scope>NUCLEOTIDE SEQUENCE</scope>
    <source>
        <strain evidence="1">AVDCRST_MAG81</strain>
    </source>
</reference>
<proteinExistence type="predicted"/>
<protein>
    <submittedName>
        <fullName evidence="1">Uncharacterized protein</fullName>
    </submittedName>
</protein>
<dbReference type="AlphaFoldDB" id="A0A6J4VX61"/>
<name>A0A6J4VX61_9CYAN</name>
<accession>A0A6J4VX61</accession>